<dbReference type="AlphaFoldDB" id="A0A0G1GJ09"/>
<reference evidence="1 2" key="1">
    <citation type="journal article" date="2015" name="Nature">
        <title>rRNA introns, odd ribosomes, and small enigmatic genomes across a large radiation of phyla.</title>
        <authorList>
            <person name="Brown C.T."/>
            <person name="Hug L.A."/>
            <person name="Thomas B.C."/>
            <person name="Sharon I."/>
            <person name="Castelle C.J."/>
            <person name="Singh A."/>
            <person name="Wilkins M.J."/>
            <person name="Williams K.H."/>
            <person name="Banfield J.F."/>
        </authorList>
    </citation>
    <scope>NUCLEOTIDE SEQUENCE [LARGE SCALE GENOMIC DNA]</scope>
</reference>
<dbReference type="Gene3D" id="3.30.2130.10">
    <property type="entry name" value="VC0802-like"/>
    <property type="match status" value="1"/>
</dbReference>
<accession>A0A0G1GJ09</accession>
<organism evidence="1 2">
    <name type="scientific">Candidatus Gottesmanbacteria bacterium GW2011_GWA2_43_14</name>
    <dbReference type="NCBI Taxonomy" id="1618443"/>
    <lineage>
        <taxon>Bacteria</taxon>
        <taxon>Candidatus Gottesmaniibacteriota</taxon>
    </lineage>
</organism>
<gene>
    <name evidence="1" type="ORF">UV73_C0001G0274</name>
</gene>
<dbReference type="Proteomes" id="UP000034894">
    <property type="component" value="Unassembled WGS sequence"/>
</dbReference>
<comment type="caution">
    <text evidence="1">The sequence shown here is derived from an EMBL/GenBank/DDBJ whole genome shotgun (WGS) entry which is preliminary data.</text>
</comment>
<dbReference type="STRING" id="1618443.UV73_C0001G0274"/>
<evidence type="ECO:0008006" key="3">
    <source>
        <dbReference type="Google" id="ProtNLM"/>
    </source>
</evidence>
<sequence length="216" mass="24450">MITISQVASTIIENSPFLEDGLKKGIINISALARLIKPEIEKKLHKKIESGAIIVALNRLNNKLSARLSESRFLESIGNITVRSKITEVTFGNSSSLFEAQKKLYNRISQNKDLFCSFSQGVRETTLIINSSLEDLVGKIFADEKVIYKYSGLSSVTITYPVWIVETPGFYYIILKLLAWHGINIFEIISTYTELTILVSEKDVERTFALLNRLRR</sequence>
<proteinExistence type="predicted"/>
<dbReference type="SUPFAM" id="SSF55021">
    <property type="entry name" value="ACT-like"/>
    <property type="match status" value="1"/>
</dbReference>
<protein>
    <recommendedName>
        <fullName evidence="3">Aspartate kinase</fullName>
    </recommendedName>
</protein>
<evidence type="ECO:0000313" key="2">
    <source>
        <dbReference type="Proteomes" id="UP000034894"/>
    </source>
</evidence>
<name>A0A0G1GJ09_9BACT</name>
<evidence type="ECO:0000313" key="1">
    <source>
        <dbReference type="EMBL" id="KKS98753.1"/>
    </source>
</evidence>
<dbReference type="InterPro" id="IPR045865">
    <property type="entry name" value="ACT-like_dom_sf"/>
</dbReference>
<dbReference type="EMBL" id="LCFP01000001">
    <property type="protein sequence ID" value="KKS98753.1"/>
    <property type="molecule type" value="Genomic_DNA"/>
</dbReference>